<organism evidence="2 3">
    <name type="scientific">Glonium stellatum</name>
    <dbReference type="NCBI Taxonomy" id="574774"/>
    <lineage>
        <taxon>Eukaryota</taxon>
        <taxon>Fungi</taxon>
        <taxon>Dikarya</taxon>
        <taxon>Ascomycota</taxon>
        <taxon>Pezizomycotina</taxon>
        <taxon>Dothideomycetes</taxon>
        <taxon>Pleosporomycetidae</taxon>
        <taxon>Gloniales</taxon>
        <taxon>Gloniaceae</taxon>
        <taxon>Glonium</taxon>
    </lineage>
</organism>
<feature type="transmembrane region" description="Helical" evidence="1">
    <location>
        <begin position="189"/>
        <end position="207"/>
    </location>
</feature>
<dbReference type="AlphaFoldDB" id="A0A8E2JLC7"/>
<dbReference type="EMBL" id="KV751125">
    <property type="protein sequence ID" value="OCL01469.1"/>
    <property type="molecule type" value="Genomic_DNA"/>
</dbReference>
<keyword evidence="1" id="KW-0812">Transmembrane</keyword>
<name>A0A8E2JLC7_9PEZI</name>
<reference evidence="2 3" key="1">
    <citation type="journal article" date="2016" name="Nat. Commun.">
        <title>Ectomycorrhizal ecology is imprinted in the genome of the dominant symbiotic fungus Cenococcum geophilum.</title>
        <authorList>
            <consortium name="DOE Joint Genome Institute"/>
            <person name="Peter M."/>
            <person name="Kohler A."/>
            <person name="Ohm R.A."/>
            <person name="Kuo A."/>
            <person name="Krutzmann J."/>
            <person name="Morin E."/>
            <person name="Arend M."/>
            <person name="Barry K.W."/>
            <person name="Binder M."/>
            <person name="Choi C."/>
            <person name="Clum A."/>
            <person name="Copeland A."/>
            <person name="Grisel N."/>
            <person name="Haridas S."/>
            <person name="Kipfer T."/>
            <person name="LaButti K."/>
            <person name="Lindquist E."/>
            <person name="Lipzen A."/>
            <person name="Maire R."/>
            <person name="Meier B."/>
            <person name="Mihaltcheva S."/>
            <person name="Molinier V."/>
            <person name="Murat C."/>
            <person name="Poggeler S."/>
            <person name="Quandt C.A."/>
            <person name="Sperisen C."/>
            <person name="Tritt A."/>
            <person name="Tisserant E."/>
            <person name="Crous P.W."/>
            <person name="Henrissat B."/>
            <person name="Nehls U."/>
            <person name="Egli S."/>
            <person name="Spatafora J.W."/>
            <person name="Grigoriev I.V."/>
            <person name="Martin F.M."/>
        </authorList>
    </citation>
    <scope>NUCLEOTIDE SEQUENCE [LARGE SCALE GENOMIC DNA]</scope>
    <source>
        <strain evidence="2 3">CBS 207.34</strain>
    </source>
</reference>
<keyword evidence="3" id="KW-1185">Reference proteome</keyword>
<evidence type="ECO:0000256" key="1">
    <source>
        <dbReference type="SAM" id="Phobius"/>
    </source>
</evidence>
<keyword evidence="1" id="KW-0472">Membrane</keyword>
<sequence length="283" mass="30820">MFPGYAPPNRTSYNRKRDRTSSIGYIFEESTGDFCAPGDLRCWNFFVDKYGGFCCEDTGRCCDIIVDMPIRWCPNFSPALARHNVDGTSRTTSVCCPSGSSCVEPSTTIIAYETTVVTAEYTTIEIHTQSISAALSISIQTQLVTKTNSASRTFITTATTSGEAAAAVASSPPSATFSNSHTAAIIDRVVGVMVFLALLPAFLFIGTRKSWFHRRPKIYAGYRRPGIAAEMAGEPKPHSYPEMASSNNRSLVELSHGGVVSSTQTYQSHHMLLQYAREMDAGS</sequence>
<evidence type="ECO:0000313" key="2">
    <source>
        <dbReference type="EMBL" id="OCL01469.1"/>
    </source>
</evidence>
<evidence type="ECO:0000313" key="3">
    <source>
        <dbReference type="Proteomes" id="UP000250140"/>
    </source>
</evidence>
<keyword evidence="1" id="KW-1133">Transmembrane helix</keyword>
<gene>
    <name evidence="2" type="ORF">AOQ84DRAFT_402391</name>
</gene>
<protein>
    <submittedName>
        <fullName evidence="2">Uncharacterized protein</fullName>
    </submittedName>
</protein>
<proteinExistence type="predicted"/>
<accession>A0A8E2JLC7</accession>
<dbReference type="Proteomes" id="UP000250140">
    <property type="component" value="Unassembled WGS sequence"/>
</dbReference>